<keyword evidence="3" id="KW-1185">Reference proteome</keyword>
<dbReference type="AlphaFoldDB" id="A0A177EEZ4"/>
<proteinExistence type="predicted"/>
<reference evidence="2 3" key="1">
    <citation type="submission" date="2016-02" db="EMBL/GenBank/DDBJ databases">
        <title>Discovery of a natural microsporidian pathogen with a broad tissue tropism in Caenorhabditis elegans.</title>
        <authorList>
            <person name="Luallen R.J."/>
            <person name="Reinke A.W."/>
            <person name="Tong L."/>
            <person name="Botts M.R."/>
            <person name="Felix M.-A."/>
            <person name="Troemel E.R."/>
        </authorList>
    </citation>
    <scope>NUCLEOTIDE SEQUENCE [LARGE SCALE GENOMIC DNA]</scope>
    <source>
        <strain evidence="2 3">JUm2807</strain>
    </source>
</reference>
<feature type="chain" id="PRO_5008060346" description="RING-type domain-containing protein" evidence="1">
    <location>
        <begin position="43"/>
        <end position="597"/>
    </location>
</feature>
<dbReference type="Proteomes" id="UP000185944">
    <property type="component" value="Unassembled WGS sequence"/>
</dbReference>
<evidence type="ECO:0000313" key="3">
    <source>
        <dbReference type="Proteomes" id="UP000185944"/>
    </source>
</evidence>
<organism evidence="2 3">
    <name type="scientific">Nematocida displodere</name>
    <dbReference type="NCBI Taxonomy" id="1805483"/>
    <lineage>
        <taxon>Eukaryota</taxon>
        <taxon>Fungi</taxon>
        <taxon>Fungi incertae sedis</taxon>
        <taxon>Microsporidia</taxon>
        <taxon>Nematocida</taxon>
    </lineage>
</organism>
<evidence type="ECO:0008006" key="4">
    <source>
        <dbReference type="Google" id="ProtNLM"/>
    </source>
</evidence>
<accession>A0A177EEZ4</accession>
<name>A0A177EEZ4_9MICR</name>
<gene>
    <name evidence="2" type="ORF">NEDG_02208</name>
</gene>
<evidence type="ECO:0000256" key="1">
    <source>
        <dbReference type="SAM" id="SignalP"/>
    </source>
</evidence>
<dbReference type="RefSeq" id="XP_067544681.1">
    <property type="nucleotide sequence ID" value="XM_067689626.1"/>
</dbReference>
<protein>
    <recommendedName>
        <fullName evidence="4">RING-type domain-containing protein</fullName>
    </recommendedName>
</protein>
<feature type="signal peptide" evidence="1">
    <location>
        <begin position="1"/>
        <end position="42"/>
    </location>
</feature>
<dbReference type="VEuPathDB" id="MicrosporidiaDB:NEDG_02208"/>
<keyword evidence="1" id="KW-0732">Signal</keyword>
<evidence type="ECO:0000313" key="2">
    <source>
        <dbReference type="EMBL" id="OAG30418.1"/>
    </source>
</evidence>
<dbReference type="EMBL" id="LTDL01000032">
    <property type="protein sequence ID" value="OAG30418.1"/>
    <property type="molecule type" value="Genomic_DNA"/>
</dbReference>
<sequence>MKSTLVRSFGKVFETGLGMVLGKALRCHMLCLIVLCVIVGCADEVSEPEYITSPYTKPTMDFFEKSGFEEWPNRLATVQIDKKRCILKRQPKTIYIFLQNYTLETVPQYLAREIEFSTLTITPRRKDKVTRTNPAVLEKILSALGTVCADTLVFSNLDLDGSGSENKIQRMGHFGRKETPEVAPPITRCILGIKTLWIRSNTLPAISWLQKRLDLSLCQINLKISGKLELENLELLDGFNAGYIEVITLEDFKRLDSLDCKLFRESPLPEELTISTTSPIFPKISEEIARNIISKEWNLLVVPLQVWTDLMSPGSSPKLFIAANLTVYIPQHGMFGEFKNSSLSTLGDDTATVKSLTFKIYTRRWLMSSTLTMAGIINWISREFRGLEELNVWGAPGEDRFACIRENQVEITTNPTLKGIWVDGAECMYNPDTNPGATILCFSLEAWEAYMRGTLGDELAQSLTQGDLALSDLSRLSTKQQARVMNREKMDADVEACCVCLCIVSDLKATNSNADMCILDYPTTHIVCESCLGDILGDGKGDGKVIWRRLYRKKHMLPLVKNRIERNSQGMLVITMPIPPSVMSFPRATPDATLPAI</sequence>
<comment type="caution">
    <text evidence="2">The sequence shown here is derived from an EMBL/GenBank/DDBJ whole genome shotgun (WGS) entry which is preliminary data.</text>
</comment>
<dbReference type="GeneID" id="93648558"/>